<dbReference type="AlphaFoldDB" id="A0A016UA20"/>
<gene>
    <name evidence="1" type="primary">Acey_s0050.g1911</name>
    <name evidence="1" type="ORF">Y032_0050g1911</name>
</gene>
<keyword evidence="2" id="KW-1185">Reference proteome</keyword>
<accession>A0A016UA20</accession>
<comment type="caution">
    <text evidence="1">The sequence shown here is derived from an EMBL/GenBank/DDBJ whole genome shotgun (WGS) entry which is preliminary data.</text>
</comment>
<organism evidence="1 2">
    <name type="scientific">Ancylostoma ceylanicum</name>
    <dbReference type="NCBI Taxonomy" id="53326"/>
    <lineage>
        <taxon>Eukaryota</taxon>
        <taxon>Metazoa</taxon>
        <taxon>Ecdysozoa</taxon>
        <taxon>Nematoda</taxon>
        <taxon>Chromadorea</taxon>
        <taxon>Rhabditida</taxon>
        <taxon>Rhabditina</taxon>
        <taxon>Rhabditomorpha</taxon>
        <taxon>Strongyloidea</taxon>
        <taxon>Ancylostomatidae</taxon>
        <taxon>Ancylostomatinae</taxon>
        <taxon>Ancylostoma</taxon>
    </lineage>
</organism>
<dbReference type="Proteomes" id="UP000024635">
    <property type="component" value="Unassembled WGS sequence"/>
</dbReference>
<dbReference type="OrthoDB" id="5867844at2759"/>
<evidence type="ECO:0000313" key="1">
    <source>
        <dbReference type="EMBL" id="EYC11433.1"/>
    </source>
</evidence>
<sequence>MRRLECDNMGVQVDGRRLNHLRFADDIALRTPTIGQAEQMLVDVDDACGEIGLELNLNLMKTTFMKNTKVPDALLSSYKKKETSECSSYSGHLRRWPFRGLEKHAARPRRKQGNRRPVVNLGCLNGCSSHLV</sequence>
<name>A0A016UA20_9BILA</name>
<reference evidence="2" key="1">
    <citation type="journal article" date="2015" name="Nat. Genet.">
        <title>The genome and transcriptome of the zoonotic hookworm Ancylostoma ceylanicum identify infection-specific gene families.</title>
        <authorList>
            <person name="Schwarz E.M."/>
            <person name="Hu Y."/>
            <person name="Antoshechkin I."/>
            <person name="Miller M.M."/>
            <person name="Sternberg P.W."/>
            <person name="Aroian R.V."/>
        </authorList>
    </citation>
    <scope>NUCLEOTIDE SEQUENCE</scope>
    <source>
        <strain evidence="2">HY135</strain>
    </source>
</reference>
<evidence type="ECO:0008006" key="3">
    <source>
        <dbReference type="Google" id="ProtNLM"/>
    </source>
</evidence>
<evidence type="ECO:0000313" key="2">
    <source>
        <dbReference type="Proteomes" id="UP000024635"/>
    </source>
</evidence>
<dbReference type="EMBL" id="JARK01001386">
    <property type="protein sequence ID" value="EYC11433.1"/>
    <property type="molecule type" value="Genomic_DNA"/>
</dbReference>
<proteinExistence type="predicted"/>
<protein>
    <recommendedName>
        <fullName evidence="3">Reverse transcriptase domain-containing protein</fullName>
    </recommendedName>
</protein>